<proteinExistence type="predicted"/>
<dbReference type="InterPro" id="IPR002130">
    <property type="entry name" value="Cyclophilin-type_PPIase_dom"/>
</dbReference>
<name>A0A4R7CVH1_9SPHI</name>
<keyword evidence="2" id="KW-0697">Rotamase</keyword>
<sequence>MKKVTVICLAFLYCTLFCVSNIQAQTHRILFKTDYGAFKVLLYDYTPKHRDLFLDAMKNDVYRAALFNRVIENFVVQGGEHDVDIAKREAAQPALGKRRLAGEFDQRAFHKVGAFGAGRDDNPEKASFLNQIYFVVGKPVRAEDLDSLEKKKDISYSAEARDTYLKIGGQPRLDNDYTVFGEVYEGLDVLLAISKVKTDKEDYPLREISFTIEEIQYP</sequence>
<dbReference type="OrthoDB" id="9807797at2"/>
<dbReference type="PANTHER" id="PTHR45625">
    <property type="entry name" value="PEPTIDYL-PROLYL CIS-TRANS ISOMERASE-RELATED"/>
    <property type="match status" value="1"/>
</dbReference>
<dbReference type="AlphaFoldDB" id="A0A4R7CVH1"/>
<evidence type="ECO:0000313" key="7">
    <source>
        <dbReference type="Proteomes" id="UP000294752"/>
    </source>
</evidence>
<evidence type="ECO:0000256" key="2">
    <source>
        <dbReference type="ARBA" id="ARBA00023110"/>
    </source>
</evidence>
<reference evidence="6 7" key="1">
    <citation type="submission" date="2019-03" db="EMBL/GenBank/DDBJ databases">
        <title>Genomic Encyclopedia of Type Strains, Phase III (KMG-III): the genomes of soil and plant-associated and newly described type strains.</title>
        <authorList>
            <person name="Whitman W."/>
        </authorList>
    </citation>
    <scope>NUCLEOTIDE SEQUENCE [LARGE SCALE GENOMIC DNA]</scope>
    <source>
        <strain evidence="6 7">CGMCC 1.12801</strain>
    </source>
</reference>
<comment type="caution">
    <text evidence="6">The sequence shown here is derived from an EMBL/GenBank/DDBJ whole genome shotgun (WGS) entry which is preliminary data.</text>
</comment>
<dbReference type="RefSeq" id="WP_133640822.1">
    <property type="nucleotide sequence ID" value="NZ_SNZV01000006.1"/>
</dbReference>
<dbReference type="InterPro" id="IPR029000">
    <property type="entry name" value="Cyclophilin-like_dom_sf"/>
</dbReference>
<evidence type="ECO:0000256" key="1">
    <source>
        <dbReference type="ARBA" id="ARBA00013194"/>
    </source>
</evidence>
<keyword evidence="3 6" id="KW-0413">Isomerase</keyword>
<keyword evidence="7" id="KW-1185">Reference proteome</keyword>
<accession>A0A4R7CVH1</accession>
<feature type="domain" description="PPIase cyclophilin-type" evidence="5">
    <location>
        <begin position="41"/>
        <end position="211"/>
    </location>
</feature>
<protein>
    <recommendedName>
        <fullName evidence="1">peptidylprolyl isomerase</fullName>
        <ecNumber evidence="1">5.2.1.8</ecNumber>
    </recommendedName>
</protein>
<organism evidence="6 7">
    <name type="scientific">Sphingobacterium paludis</name>
    <dbReference type="NCBI Taxonomy" id="1476465"/>
    <lineage>
        <taxon>Bacteria</taxon>
        <taxon>Pseudomonadati</taxon>
        <taxon>Bacteroidota</taxon>
        <taxon>Sphingobacteriia</taxon>
        <taxon>Sphingobacteriales</taxon>
        <taxon>Sphingobacteriaceae</taxon>
        <taxon>Sphingobacterium</taxon>
    </lineage>
</organism>
<dbReference type="Pfam" id="PF00160">
    <property type="entry name" value="Pro_isomerase"/>
    <property type="match status" value="1"/>
</dbReference>
<evidence type="ECO:0000256" key="4">
    <source>
        <dbReference type="SAM" id="SignalP"/>
    </source>
</evidence>
<dbReference type="Gene3D" id="2.40.100.10">
    <property type="entry name" value="Cyclophilin-like"/>
    <property type="match status" value="1"/>
</dbReference>
<feature type="signal peptide" evidence="4">
    <location>
        <begin position="1"/>
        <end position="24"/>
    </location>
</feature>
<dbReference type="PANTHER" id="PTHR45625:SF4">
    <property type="entry name" value="PEPTIDYLPROLYL ISOMERASE DOMAIN AND WD REPEAT-CONTAINING PROTEIN 1"/>
    <property type="match status" value="1"/>
</dbReference>
<dbReference type="EC" id="5.2.1.8" evidence="1"/>
<evidence type="ECO:0000313" key="6">
    <source>
        <dbReference type="EMBL" id="TDS12170.1"/>
    </source>
</evidence>
<feature type="chain" id="PRO_5020985942" description="peptidylprolyl isomerase" evidence="4">
    <location>
        <begin position="25"/>
        <end position="218"/>
    </location>
</feature>
<dbReference type="InterPro" id="IPR044666">
    <property type="entry name" value="Cyclophilin_A-like"/>
</dbReference>
<evidence type="ECO:0000259" key="5">
    <source>
        <dbReference type="PROSITE" id="PS50072"/>
    </source>
</evidence>
<keyword evidence="4" id="KW-0732">Signal</keyword>
<evidence type="ECO:0000256" key="3">
    <source>
        <dbReference type="ARBA" id="ARBA00023235"/>
    </source>
</evidence>
<gene>
    <name evidence="6" type="ORF">B0I21_10625</name>
</gene>
<dbReference type="EMBL" id="SNZV01000006">
    <property type="protein sequence ID" value="TDS12170.1"/>
    <property type="molecule type" value="Genomic_DNA"/>
</dbReference>
<dbReference type="SUPFAM" id="SSF50891">
    <property type="entry name" value="Cyclophilin-like"/>
    <property type="match status" value="1"/>
</dbReference>
<dbReference type="GO" id="GO:0003755">
    <property type="term" value="F:peptidyl-prolyl cis-trans isomerase activity"/>
    <property type="evidence" value="ECO:0007669"/>
    <property type="project" value="UniProtKB-KW"/>
</dbReference>
<dbReference type="Proteomes" id="UP000294752">
    <property type="component" value="Unassembled WGS sequence"/>
</dbReference>
<dbReference type="PROSITE" id="PS50072">
    <property type="entry name" value="CSA_PPIASE_2"/>
    <property type="match status" value="1"/>
</dbReference>